<dbReference type="RefSeq" id="WP_169625998.1">
    <property type="nucleotide sequence ID" value="NZ_JABBNT010000004.1"/>
</dbReference>
<dbReference type="SUPFAM" id="SSF54285">
    <property type="entry name" value="MoaD/ThiS"/>
    <property type="match status" value="1"/>
</dbReference>
<reference evidence="1 2" key="1">
    <citation type="submission" date="2020-04" db="EMBL/GenBank/DDBJ databases">
        <title>Rhodospirillaceae bacterium KN72 isolated from deep sea.</title>
        <authorList>
            <person name="Zhang D.-C."/>
        </authorList>
    </citation>
    <scope>NUCLEOTIDE SEQUENCE [LARGE SCALE GENOMIC DNA]</scope>
    <source>
        <strain evidence="1 2">KN72</strain>
    </source>
</reference>
<evidence type="ECO:0000313" key="2">
    <source>
        <dbReference type="Proteomes" id="UP000539372"/>
    </source>
</evidence>
<name>A0A7Y0E1P4_9PROT</name>
<dbReference type="InterPro" id="IPR016155">
    <property type="entry name" value="Mopterin_synth/thiamin_S_b"/>
</dbReference>
<dbReference type="InterPro" id="IPR012675">
    <property type="entry name" value="Beta-grasp_dom_sf"/>
</dbReference>
<gene>
    <name evidence="1" type="ORF">HH303_14030</name>
</gene>
<comment type="caution">
    <text evidence="1">The sequence shown here is derived from an EMBL/GenBank/DDBJ whole genome shotgun (WGS) entry which is preliminary data.</text>
</comment>
<dbReference type="EMBL" id="JABBNT010000004">
    <property type="protein sequence ID" value="NMM45610.1"/>
    <property type="molecule type" value="Genomic_DNA"/>
</dbReference>
<evidence type="ECO:0000313" key="1">
    <source>
        <dbReference type="EMBL" id="NMM45610.1"/>
    </source>
</evidence>
<accession>A0A7Y0E1P4</accession>
<keyword evidence="2" id="KW-1185">Reference proteome</keyword>
<proteinExistence type="predicted"/>
<dbReference type="Gene3D" id="3.10.20.30">
    <property type="match status" value="1"/>
</dbReference>
<dbReference type="CDD" id="cd17040">
    <property type="entry name" value="Ubl_MoaD_like"/>
    <property type="match status" value="1"/>
</dbReference>
<sequence length="81" mass="8788">MAKVVLWGSLSRLADGRKEFDIDAPDIGRMLAALGSEAPKLKPILDKGVTVSIDGTLYRLDRFKTIDPDSEVFILPKMAGG</sequence>
<organism evidence="1 2">
    <name type="scientific">Pacificispira spongiicola</name>
    <dbReference type="NCBI Taxonomy" id="2729598"/>
    <lineage>
        <taxon>Bacteria</taxon>
        <taxon>Pseudomonadati</taxon>
        <taxon>Pseudomonadota</taxon>
        <taxon>Alphaproteobacteria</taxon>
        <taxon>Rhodospirillales</taxon>
        <taxon>Rhodospirillaceae</taxon>
        <taxon>Pacificispira</taxon>
    </lineage>
</organism>
<protein>
    <submittedName>
        <fullName evidence="1">MoaD/ThiS family protein</fullName>
    </submittedName>
</protein>
<dbReference type="Proteomes" id="UP000539372">
    <property type="component" value="Unassembled WGS sequence"/>
</dbReference>
<dbReference type="AlphaFoldDB" id="A0A7Y0E1P4"/>